<evidence type="ECO:0000256" key="3">
    <source>
        <dbReference type="ARBA" id="ARBA00022538"/>
    </source>
</evidence>
<dbReference type="AlphaFoldDB" id="A0A4R6AL64"/>
<evidence type="ECO:0000256" key="2">
    <source>
        <dbReference type="ARBA" id="ARBA00022448"/>
    </source>
</evidence>
<evidence type="ECO:0000313" key="14">
    <source>
        <dbReference type="Proteomes" id="UP000295701"/>
    </source>
</evidence>
<keyword evidence="5" id="KW-0631">Potassium channel</keyword>
<evidence type="ECO:0000313" key="13">
    <source>
        <dbReference type="EMBL" id="TDL84165.1"/>
    </source>
</evidence>
<dbReference type="GO" id="GO:0016020">
    <property type="term" value="C:membrane"/>
    <property type="evidence" value="ECO:0007669"/>
    <property type="project" value="UniProtKB-SubCell"/>
</dbReference>
<reference evidence="13 14" key="1">
    <citation type="submission" date="2019-03" db="EMBL/GenBank/DDBJ databases">
        <title>Primorskyibacter sp. SS33 isolated from sediments.</title>
        <authorList>
            <person name="Xunke S."/>
        </authorList>
    </citation>
    <scope>NUCLEOTIDE SEQUENCE [LARGE SCALE GENOMIC DNA]</scope>
    <source>
        <strain evidence="13 14">SS33</strain>
    </source>
</reference>
<evidence type="ECO:0000256" key="1">
    <source>
        <dbReference type="ARBA" id="ARBA00004141"/>
    </source>
</evidence>
<dbReference type="InterPro" id="IPR027359">
    <property type="entry name" value="Volt_channel_dom_sf"/>
</dbReference>
<accession>A0A4R6AL64</accession>
<feature type="transmembrane region" description="Helical" evidence="11">
    <location>
        <begin position="156"/>
        <end position="177"/>
    </location>
</feature>
<dbReference type="EMBL" id="SNAA01000001">
    <property type="protein sequence ID" value="TDL84165.1"/>
    <property type="molecule type" value="Genomic_DNA"/>
</dbReference>
<evidence type="ECO:0000256" key="6">
    <source>
        <dbReference type="ARBA" id="ARBA00022958"/>
    </source>
</evidence>
<feature type="transmembrane region" description="Helical" evidence="11">
    <location>
        <begin position="213"/>
        <end position="233"/>
    </location>
</feature>
<evidence type="ECO:0000256" key="5">
    <source>
        <dbReference type="ARBA" id="ARBA00022826"/>
    </source>
</evidence>
<dbReference type="PANTHER" id="PTHR10027:SF10">
    <property type="entry name" value="SLOWPOKE 2, ISOFORM D"/>
    <property type="match status" value="1"/>
</dbReference>
<organism evidence="13 14">
    <name type="scientific">Palleronia sediminis</name>
    <dbReference type="NCBI Taxonomy" id="2547833"/>
    <lineage>
        <taxon>Bacteria</taxon>
        <taxon>Pseudomonadati</taxon>
        <taxon>Pseudomonadota</taxon>
        <taxon>Alphaproteobacteria</taxon>
        <taxon>Rhodobacterales</taxon>
        <taxon>Roseobacteraceae</taxon>
        <taxon>Palleronia</taxon>
    </lineage>
</organism>
<dbReference type="PRINTS" id="PR00169">
    <property type="entry name" value="KCHANNEL"/>
</dbReference>
<feature type="domain" description="Potassium channel" evidence="12">
    <location>
        <begin position="165"/>
        <end position="236"/>
    </location>
</feature>
<keyword evidence="10" id="KW-0407">Ion channel</keyword>
<evidence type="ECO:0000256" key="4">
    <source>
        <dbReference type="ARBA" id="ARBA00022692"/>
    </source>
</evidence>
<feature type="transmembrane region" description="Helical" evidence="11">
    <location>
        <begin position="106"/>
        <end position="128"/>
    </location>
</feature>
<evidence type="ECO:0000256" key="11">
    <source>
        <dbReference type="SAM" id="Phobius"/>
    </source>
</evidence>
<dbReference type="OrthoDB" id="9799090at2"/>
<gene>
    <name evidence="13" type="ORF">E2L08_01460</name>
</gene>
<protein>
    <submittedName>
        <fullName evidence="13">Ion transporter</fullName>
    </submittedName>
</protein>
<evidence type="ECO:0000256" key="8">
    <source>
        <dbReference type="ARBA" id="ARBA00023065"/>
    </source>
</evidence>
<dbReference type="Gene3D" id="1.10.287.70">
    <property type="match status" value="1"/>
</dbReference>
<keyword evidence="4 11" id="KW-0812">Transmembrane</keyword>
<evidence type="ECO:0000256" key="10">
    <source>
        <dbReference type="ARBA" id="ARBA00023303"/>
    </source>
</evidence>
<evidence type="ECO:0000256" key="9">
    <source>
        <dbReference type="ARBA" id="ARBA00023136"/>
    </source>
</evidence>
<dbReference type="Proteomes" id="UP000295701">
    <property type="component" value="Unassembled WGS sequence"/>
</dbReference>
<feature type="transmembrane region" description="Helical" evidence="11">
    <location>
        <begin position="41"/>
        <end position="58"/>
    </location>
</feature>
<dbReference type="PANTHER" id="PTHR10027">
    <property type="entry name" value="CALCIUM-ACTIVATED POTASSIUM CHANNEL ALPHA CHAIN"/>
    <property type="match status" value="1"/>
</dbReference>
<proteinExistence type="predicted"/>
<dbReference type="InterPro" id="IPR013099">
    <property type="entry name" value="K_chnl_dom"/>
</dbReference>
<dbReference type="Pfam" id="PF07885">
    <property type="entry name" value="Ion_trans_2"/>
    <property type="match status" value="1"/>
</dbReference>
<dbReference type="InterPro" id="IPR047871">
    <property type="entry name" value="K_chnl_Slo-like"/>
</dbReference>
<name>A0A4R6AL64_9RHOB</name>
<keyword evidence="9 11" id="KW-0472">Membrane</keyword>
<keyword evidence="8" id="KW-0406">Ion transport</keyword>
<dbReference type="SUPFAM" id="SSF81324">
    <property type="entry name" value="Voltage-gated potassium channels"/>
    <property type="match status" value="1"/>
</dbReference>
<keyword evidence="3" id="KW-0633">Potassium transport</keyword>
<keyword evidence="7 11" id="KW-1133">Transmembrane helix</keyword>
<evidence type="ECO:0000259" key="12">
    <source>
        <dbReference type="Pfam" id="PF07885"/>
    </source>
</evidence>
<keyword evidence="2" id="KW-0813">Transport</keyword>
<keyword evidence="14" id="KW-1185">Reference proteome</keyword>
<dbReference type="Gene3D" id="1.20.120.350">
    <property type="entry name" value="Voltage-gated potassium channels. Chain C"/>
    <property type="match status" value="1"/>
</dbReference>
<evidence type="ECO:0000256" key="7">
    <source>
        <dbReference type="ARBA" id="ARBA00022989"/>
    </source>
</evidence>
<sequence>MAQGQGSGPCRRGARGRPRPVSLRGRIRRLYEADAPWPRRFRAALAIFDVATVGYFLFTATAEMGVAILAADIAIGIVVGADLAARFVIAGNRARFFLNLANLADIVVLISLAAPIVAGSNLAFLRVLRLLRLVRSYRLAHEIDRAFRSVSINSRVSLAAANLVVFVFVVTSLVWVWEHDRNPALNTYVDAAYFTITTLTTTGYGDIVLTDRIGRIMTIFIMVFGVGFFLNLIQAIYRPAKIEQPCPNCGLSLHDRDASHCKHCGTVIYIETEGDT</sequence>
<comment type="caution">
    <text evidence="13">The sequence shown here is derived from an EMBL/GenBank/DDBJ whole genome shotgun (WGS) entry which is preliminary data.</text>
</comment>
<feature type="transmembrane region" description="Helical" evidence="11">
    <location>
        <begin position="65"/>
        <end position="86"/>
    </location>
</feature>
<comment type="subcellular location">
    <subcellularLocation>
        <location evidence="1">Membrane</location>
        <topology evidence="1">Multi-pass membrane protein</topology>
    </subcellularLocation>
</comment>
<keyword evidence="6" id="KW-0630">Potassium</keyword>
<dbReference type="GO" id="GO:0005267">
    <property type="term" value="F:potassium channel activity"/>
    <property type="evidence" value="ECO:0007669"/>
    <property type="project" value="UniProtKB-KW"/>
</dbReference>